<reference evidence="1" key="1">
    <citation type="submission" date="2020-03" db="EMBL/GenBank/DDBJ databases">
        <title>Transcriptomic Profiling of the Digestive Tract of the Rat Flea, Xenopsylla cheopis, Following Blood Feeding and Infection with Yersinia pestis.</title>
        <authorList>
            <person name="Bland D.M."/>
            <person name="Martens C.A."/>
            <person name="Virtaneva K."/>
            <person name="Kanakabandi K."/>
            <person name="Long D."/>
            <person name="Rosenke R."/>
            <person name="Saturday G.A."/>
            <person name="Hoyt F.H."/>
            <person name="Bruno D.P."/>
            <person name="Ribeiro J.M.C."/>
            <person name="Hinnebusch J."/>
        </authorList>
    </citation>
    <scope>NUCLEOTIDE SEQUENCE</scope>
</reference>
<accession>A0A6M2DQF4</accession>
<name>A0A6M2DQF4_XENCH</name>
<evidence type="ECO:0000313" key="1">
    <source>
        <dbReference type="EMBL" id="NOV48535.1"/>
    </source>
</evidence>
<proteinExistence type="predicted"/>
<protein>
    <submittedName>
        <fullName evidence="1">Putative product</fullName>
    </submittedName>
</protein>
<organism evidence="1">
    <name type="scientific">Xenopsylla cheopis</name>
    <name type="common">Oriental rat flea</name>
    <name type="synonym">Pulex cheopis</name>
    <dbReference type="NCBI Taxonomy" id="163159"/>
    <lineage>
        <taxon>Eukaryota</taxon>
        <taxon>Metazoa</taxon>
        <taxon>Ecdysozoa</taxon>
        <taxon>Arthropoda</taxon>
        <taxon>Hexapoda</taxon>
        <taxon>Insecta</taxon>
        <taxon>Pterygota</taxon>
        <taxon>Neoptera</taxon>
        <taxon>Endopterygota</taxon>
        <taxon>Siphonaptera</taxon>
        <taxon>Pulicidae</taxon>
        <taxon>Xenopsyllinae</taxon>
        <taxon>Xenopsylla</taxon>
    </lineage>
</organism>
<dbReference type="EMBL" id="GIIL01004809">
    <property type="protein sequence ID" value="NOV48535.1"/>
    <property type="molecule type" value="Transcribed_RNA"/>
</dbReference>
<sequence>MMGNILSTNMFCAQCTTRFVRADDAKTRPINFTFAIRCTVTKVPAFKTSKWSFYYFNTIVYPANSNTAVLPKNLLRDRCIKRHNSSFGSVCFFSTTPESTLKTHSVHMNMYSDLFQDY</sequence>
<dbReference type="AlphaFoldDB" id="A0A6M2DQF4"/>